<dbReference type="EMBL" id="BMOY01000006">
    <property type="protein sequence ID" value="GGI99778.1"/>
    <property type="molecule type" value="Genomic_DNA"/>
</dbReference>
<keyword evidence="2" id="KW-1185">Reference proteome</keyword>
<sequence length="89" mass="9915">MRTTAEAAAQADRVPHEAQDRLIGLLALRYGLVPDSVQAAIRHIDDAKVLEDLIRRVESEVRARGFAVWPGTDDDFTAHVLRADGKHWS</sequence>
<gene>
    <name evidence="1" type="ORF">GCM10010885_06320</name>
</gene>
<reference evidence="1" key="2">
    <citation type="submission" date="2020-09" db="EMBL/GenBank/DDBJ databases">
        <authorList>
            <person name="Sun Q."/>
            <person name="Ohkuma M."/>
        </authorList>
    </citation>
    <scope>NUCLEOTIDE SEQUENCE</scope>
    <source>
        <strain evidence="1">JCM 18487</strain>
    </source>
</reference>
<dbReference type="RefSeq" id="WP_188881107.1">
    <property type="nucleotide sequence ID" value="NZ_BMOY01000006.1"/>
</dbReference>
<organism evidence="1 2">
    <name type="scientific">Alicyclobacillus cellulosilyticus</name>
    <dbReference type="NCBI Taxonomy" id="1003997"/>
    <lineage>
        <taxon>Bacteria</taxon>
        <taxon>Bacillati</taxon>
        <taxon>Bacillota</taxon>
        <taxon>Bacilli</taxon>
        <taxon>Bacillales</taxon>
        <taxon>Alicyclobacillaceae</taxon>
        <taxon>Alicyclobacillus</taxon>
    </lineage>
</organism>
<protein>
    <submittedName>
        <fullName evidence="1">Uncharacterized protein</fullName>
    </submittedName>
</protein>
<evidence type="ECO:0000313" key="1">
    <source>
        <dbReference type="EMBL" id="GGI99778.1"/>
    </source>
</evidence>
<dbReference type="Proteomes" id="UP000637695">
    <property type="component" value="Unassembled WGS sequence"/>
</dbReference>
<comment type="caution">
    <text evidence="1">The sequence shown here is derived from an EMBL/GenBank/DDBJ whole genome shotgun (WGS) entry which is preliminary data.</text>
</comment>
<dbReference type="AlphaFoldDB" id="A0A917NGW7"/>
<reference evidence="1" key="1">
    <citation type="journal article" date="2014" name="Int. J. Syst. Evol. Microbiol.">
        <title>Complete genome sequence of Corynebacterium casei LMG S-19264T (=DSM 44701T), isolated from a smear-ripened cheese.</title>
        <authorList>
            <consortium name="US DOE Joint Genome Institute (JGI-PGF)"/>
            <person name="Walter F."/>
            <person name="Albersmeier A."/>
            <person name="Kalinowski J."/>
            <person name="Ruckert C."/>
        </authorList>
    </citation>
    <scope>NUCLEOTIDE SEQUENCE</scope>
    <source>
        <strain evidence="1">JCM 18487</strain>
    </source>
</reference>
<accession>A0A917NGW7</accession>
<name>A0A917NGW7_9BACL</name>
<evidence type="ECO:0000313" key="2">
    <source>
        <dbReference type="Proteomes" id="UP000637695"/>
    </source>
</evidence>
<proteinExistence type="predicted"/>